<sequence length="339" mass="37158">MSNEPGCPERSPAHSRGSHGTTPATPSTGLLHPDWLSCLFSLSMFHPCPRHPGVKRNECNFFCARCSPREGQAYCRMCLDSHGDCPGPVFQIRKYMYQTCVHVEDIAPLHDVTGIQAYLINSKRALLIHSKISALASANSALDEICRGCQRPLRSDCQYCSLHCKNVANSNRESKPPTHSARHLPPASPTPASPHPAALPASAALPSRQTAFRPVPRREPTGGSPPVLRPVPLRRGVVLDLPSPNSRPSLLVLRRDGAAPPQPWAERRDALAHPALPRGPMAFSGLPQQIRASSLHGSHHRPHALQPWTVRGGFQPRRSQELDPQQEDEAGFMSAPRQY</sequence>
<dbReference type="PANTHER" id="PTHR31065">
    <property type="entry name" value="PLATZ TRANSCRIPTION FACTOR FAMILY PROTEIN"/>
    <property type="match status" value="1"/>
</dbReference>
<dbReference type="AlphaFoldDB" id="A0A1D1ZPQ7"/>
<reference evidence="2" key="1">
    <citation type="submission" date="2015-08" db="EMBL/GenBank/DDBJ databases">
        <authorList>
            <person name="Babu N.S."/>
            <person name="Beckwith C.J."/>
            <person name="Beseler K.G."/>
            <person name="Brison A."/>
            <person name="Carone J.V."/>
            <person name="Caskin T.P."/>
            <person name="Diamond M."/>
            <person name="Durham M.E."/>
            <person name="Foxe J.M."/>
            <person name="Go M."/>
            <person name="Henderson B.A."/>
            <person name="Jones I.B."/>
            <person name="McGettigan J.A."/>
            <person name="Micheletti S.J."/>
            <person name="Nasrallah M.E."/>
            <person name="Ortiz D."/>
            <person name="Piller C.R."/>
            <person name="Privatt S.R."/>
            <person name="Schneider S.L."/>
            <person name="Sharp S."/>
            <person name="Smith T.C."/>
            <person name="Stanton J.D."/>
            <person name="Ullery H.E."/>
            <person name="Wilson R.J."/>
            <person name="Serrano M.G."/>
            <person name="Buck G."/>
            <person name="Lee V."/>
            <person name="Wang Y."/>
            <person name="Carvalho R."/>
            <person name="Voegtly L."/>
            <person name="Shi R."/>
            <person name="Duckworth R."/>
            <person name="Johnson A."/>
            <person name="Loviza R."/>
            <person name="Walstead R."/>
            <person name="Shah Z."/>
            <person name="Kiflezghi M."/>
            <person name="Wade K."/>
            <person name="Ball S.L."/>
            <person name="Bradley K.W."/>
            <person name="Asai D.J."/>
            <person name="Bowman C.A."/>
            <person name="Russell D.A."/>
            <person name="Pope W.H."/>
            <person name="Jacobs-Sera D."/>
            <person name="Hendrix R.W."/>
            <person name="Hatfull G.F."/>
        </authorList>
    </citation>
    <scope>NUCLEOTIDE SEQUENCE</scope>
</reference>
<evidence type="ECO:0000256" key="1">
    <source>
        <dbReference type="SAM" id="MobiDB-lite"/>
    </source>
</evidence>
<name>A0A1D1ZPQ7_AUXPR</name>
<feature type="compositionally biased region" description="Polar residues" evidence="1">
    <location>
        <begin position="18"/>
        <end position="28"/>
    </location>
</feature>
<feature type="region of interest" description="Disordered" evidence="1">
    <location>
        <begin position="1"/>
        <end position="28"/>
    </location>
</feature>
<protein>
    <recommendedName>
        <fullName evidence="4">B box-type domain-containing protein</fullName>
    </recommendedName>
</protein>
<evidence type="ECO:0000313" key="3">
    <source>
        <dbReference type="EMBL" id="JAT76069.1"/>
    </source>
</evidence>
<dbReference type="Pfam" id="PF04640">
    <property type="entry name" value="PLATZ"/>
    <property type="match status" value="1"/>
</dbReference>
<dbReference type="EMBL" id="GDKF01002553">
    <property type="protein sequence ID" value="JAT76069.1"/>
    <property type="molecule type" value="Transcribed_RNA"/>
</dbReference>
<feature type="region of interest" description="Disordered" evidence="1">
    <location>
        <begin position="171"/>
        <end position="201"/>
    </location>
</feature>
<evidence type="ECO:0000313" key="2">
    <source>
        <dbReference type="EMBL" id="JAT68964.1"/>
    </source>
</evidence>
<dbReference type="InterPro" id="IPR006734">
    <property type="entry name" value="PLATZ"/>
</dbReference>
<proteinExistence type="predicted"/>
<dbReference type="EMBL" id="GDKF01009658">
    <property type="protein sequence ID" value="JAT68964.1"/>
    <property type="molecule type" value="Transcribed_RNA"/>
</dbReference>
<accession>A0A1D1ZPQ7</accession>
<feature type="region of interest" description="Disordered" evidence="1">
    <location>
        <begin position="293"/>
        <end position="339"/>
    </location>
</feature>
<dbReference type="PANTHER" id="PTHR31065:SF1">
    <property type="entry name" value="OS09G0116050 PROTEIN"/>
    <property type="match status" value="1"/>
</dbReference>
<organism evidence="2">
    <name type="scientific">Auxenochlorella protothecoides</name>
    <name type="common">Green microalga</name>
    <name type="synonym">Chlorella protothecoides</name>
    <dbReference type="NCBI Taxonomy" id="3075"/>
    <lineage>
        <taxon>Eukaryota</taxon>
        <taxon>Viridiplantae</taxon>
        <taxon>Chlorophyta</taxon>
        <taxon>core chlorophytes</taxon>
        <taxon>Trebouxiophyceae</taxon>
        <taxon>Chlorellales</taxon>
        <taxon>Chlorellaceae</taxon>
        <taxon>Auxenochlorella</taxon>
    </lineage>
</organism>
<evidence type="ECO:0008006" key="4">
    <source>
        <dbReference type="Google" id="ProtNLM"/>
    </source>
</evidence>
<gene>
    <name evidence="2" type="ORF">g.6489</name>
    <name evidence="3" type="ORF">g.6492</name>
</gene>